<dbReference type="CDD" id="cd19318">
    <property type="entry name" value="Rev1_UBM2"/>
    <property type="match status" value="1"/>
</dbReference>
<evidence type="ECO:0000256" key="2">
    <source>
        <dbReference type="ARBA" id="ARBA00004123"/>
    </source>
</evidence>
<evidence type="ECO:0000256" key="10">
    <source>
        <dbReference type="ARBA" id="ARBA00022842"/>
    </source>
</evidence>
<dbReference type="InterPro" id="IPR043128">
    <property type="entry name" value="Rev_trsase/Diguanyl_cyclase"/>
</dbReference>
<dbReference type="Pfam" id="PF00817">
    <property type="entry name" value="IMS"/>
    <property type="match status" value="1"/>
</dbReference>
<dbReference type="GO" id="GO:0005634">
    <property type="term" value="C:nucleus"/>
    <property type="evidence" value="ECO:0007669"/>
    <property type="project" value="UniProtKB-SubCell"/>
</dbReference>
<feature type="compositionally biased region" description="Basic and acidic residues" evidence="16">
    <location>
        <begin position="266"/>
        <end position="276"/>
    </location>
</feature>
<accession>W4JMF1</accession>
<dbReference type="KEGG" id="hir:HETIRDRAFT_108617"/>
<dbReference type="InterPro" id="IPR047346">
    <property type="entry name" value="Rev1_UBM1/2"/>
</dbReference>
<keyword evidence="11" id="KW-0238">DNA-binding</keyword>
<dbReference type="GO" id="GO:0070987">
    <property type="term" value="P:error-free translesion synthesis"/>
    <property type="evidence" value="ECO:0007669"/>
    <property type="project" value="TreeGrafter"/>
</dbReference>
<evidence type="ECO:0000256" key="7">
    <source>
        <dbReference type="ARBA" id="ARBA00022695"/>
    </source>
</evidence>
<evidence type="ECO:0000256" key="15">
    <source>
        <dbReference type="ARBA" id="ARBA00081902"/>
    </source>
</evidence>
<dbReference type="FunFam" id="3.40.50.10190:FF:000011">
    <property type="entry name" value="DNA repair protein REV1"/>
    <property type="match status" value="1"/>
</dbReference>
<evidence type="ECO:0000259" key="17">
    <source>
        <dbReference type="PROSITE" id="PS50172"/>
    </source>
</evidence>
<feature type="region of interest" description="Disordered" evidence="16">
    <location>
        <begin position="1"/>
        <end position="24"/>
    </location>
</feature>
<evidence type="ECO:0000259" key="18">
    <source>
        <dbReference type="PROSITE" id="PS50173"/>
    </source>
</evidence>
<dbReference type="InterPro" id="IPR017961">
    <property type="entry name" value="DNA_pol_Y-fam_little_finger"/>
</dbReference>
<keyword evidence="13" id="KW-0539">Nucleus</keyword>
<evidence type="ECO:0000256" key="16">
    <source>
        <dbReference type="SAM" id="MobiDB-lite"/>
    </source>
</evidence>
<evidence type="ECO:0000256" key="4">
    <source>
        <dbReference type="ARBA" id="ARBA00020399"/>
    </source>
</evidence>
<keyword evidence="12" id="KW-0234">DNA repair</keyword>
<feature type="region of interest" description="Disordered" evidence="16">
    <location>
        <begin position="263"/>
        <end position="317"/>
    </location>
</feature>
<evidence type="ECO:0000256" key="11">
    <source>
        <dbReference type="ARBA" id="ARBA00023125"/>
    </source>
</evidence>
<keyword evidence="20" id="KW-1185">Reference proteome</keyword>
<dbReference type="STRING" id="747525.W4JMF1"/>
<feature type="domain" description="UmuC" evidence="18">
    <location>
        <begin position="425"/>
        <end position="627"/>
    </location>
</feature>
<dbReference type="PROSITE" id="PS50173">
    <property type="entry name" value="UMUC"/>
    <property type="match status" value="1"/>
</dbReference>
<dbReference type="PANTHER" id="PTHR45990:SF1">
    <property type="entry name" value="DNA REPAIR PROTEIN REV1"/>
    <property type="match status" value="1"/>
</dbReference>
<dbReference type="Gene3D" id="3.40.1170.60">
    <property type="match status" value="1"/>
</dbReference>
<protein>
    <recommendedName>
        <fullName evidence="4">DNA repair protein REV1</fullName>
    </recommendedName>
    <alternativeName>
        <fullName evidence="15">Reversionless protein 1</fullName>
    </alternativeName>
</protein>
<evidence type="ECO:0000256" key="9">
    <source>
        <dbReference type="ARBA" id="ARBA00022763"/>
    </source>
</evidence>
<reference evidence="19 20" key="1">
    <citation type="journal article" date="2012" name="New Phytol.">
        <title>Insight into trade-off between wood decay and parasitism from the genome of a fungal forest pathogen.</title>
        <authorList>
            <person name="Olson A."/>
            <person name="Aerts A."/>
            <person name="Asiegbu F."/>
            <person name="Belbahri L."/>
            <person name="Bouzid O."/>
            <person name="Broberg A."/>
            <person name="Canback B."/>
            <person name="Coutinho P.M."/>
            <person name="Cullen D."/>
            <person name="Dalman K."/>
            <person name="Deflorio G."/>
            <person name="van Diepen L.T."/>
            <person name="Dunand C."/>
            <person name="Duplessis S."/>
            <person name="Durling M."/>
            <person name="Gonthier P."/>
            <person name="Grimwood J."/>
            <person name="Fossdal C.G."/>
            <person name="Hansson D."/>
            <person name="Henrissat B."/>
            <person name="Hietala A."/>
            <person name="Himmelstrand K."/>
            <person name="Hoffmeister D."/>
            <person name="Hogberg N."/>
            <person name="James T.Y."/>
            <person name="Karlsson M."/>
            <person name="Kohler A."/>
            <person name="Kues U."/>
            <person name="Lee Y.H."/>
            <person name="Lin Y.C."/>
            <person name="Lind M."/>
            <person name="Lindquist E."/>
            <person name="Lombard V."/>
            <person name="Lucas S."/>
            <person name="Lunden K."/>
            <person name="Morin E."/>
            <person name="Murat C."/>
            <person name="Park J."/>
            <person name="Raffaello T."/>
            <person name="Rouze P."/>
            <person name="Salamov A."/>
            <person name="Schmutz J."/>
            <person name="Solheim H."/>
            <person name="Stahlberg J."/>
            <person name="Velez H."/>
            <person name="de Vries R.P."/>
            <person name="Wiebenga A."/>
            <person name="Woodward S."/>
            <person name="Yakovlev I."/>
            <person name="Garbelotto M."/>
            <person name="Martin F."/>
            <person name="Grigoriev I.V."/>
            <person name="Stenlid J."/>
        </authorList>
    </citation>
    <scope>NUCLEOTIDE SEQUENCE [LARGE SCALE GENOMIC DNA]</scope>
    <source>
        <strain evidence="19 20">TC 32-1</strain>
    </source>
</reference>
<dbReference type="Proteomes" id="UP000030671">
    <property type="component" value="Unassembled WGS sequence"/>
</dbReference>
<dbReference type="SUPFAM" id="SSF56672">
    <property type="entry name" value="DNA/RNA polymerases"/>
    <property type="match status" value="1"/>
</dbReference>
<dbReference type="InterPro" id="IPR001126">
    <property type="entry name" value="UmuC"/>
</dbReference>
<dbReference type="Gene3D" id="1.10.150.20">
    <property type="entry name" value="5' to 3' exonuclease, C-terminal subdomain"/>
    <property type="match status" value="1"/>
</dbReference>
<dbReference type="InterPro" id="IPR036420">
    <property type="entry name" value="BRCT_dom_sf"/>
</dbReference>
<feature type="region of interest" description="Disordered" evidence="16">
    <location>
        <begin position="992"/>
        <end position="1020"/>
    </location>
</feature>
<dbReference type="Gene3D" id="3.30.1490.100">
    <property type="entry name" value="DNA polymerase, Y-family, little finger domain"/>
    <property type="match status" value="1"/>
</dbReference>
<dbReference type="InterPro" id="IPR036775">
    <property type="entry name" value="DNA_pol_Y-fam_lit_finger_sf"/>
</dbReference>
<dbReference type="CDD" id="cd17719">
    <property type="entry name" value="BRCT_Rev1"/>
    <property type="match status" value="1"/>
</dbReference>
<dbReference type="OrthoDB" id="427711at2759"/>
<feature type="compositionally biased region" description="Low complexity" evidence="16">
    <location>
        <begin position="1"/>
        <end position="13"/>
    </location>
</feature>
<organism evidence="19 20">
    <name type="scientific">Heterobasidion irregulare (strain TC 32-1)</name>
    <dbReference type="NCBI Taxonomy" id="747525"/>
    <lineage>
        <taxon>Eukaryota</taxon>
        <taxon>Fungi</taxon>
        <taxon>Dikarya</taxon>
        <taxon>Basidiomycota</taxon>
        <taxon>Agaricomycotina</taxon>
        <taxon>Agaricomycetes</taxon>
        <taxon>Russulales</taxon>
        <taxon>Bondarzewiaceae</taxon>
        <taxon>Heterobasidion</taxon>
        <taxon>Heterobasidion annosum species complex</taxon>
    </lineage>
</organism>
<dbReference type="PANTHER" id="PTHR45990">
    <property type="entry name" value="DNA REPAIR PROTEIN REV1"/>
    <property type="match status" value="1"/>
</dbReference>
<feature type="region of interest" description="Disordered" evidence="16">
    <location>
        <begin position="894"/>
        <end position="917"/>
    </location>
</feature>
<dbReference type="InterPro" id="IPR043502">
    <property type="entry name" value="DNA/RNA_pol_sf"/>
</dbReference>
<evidence type="ECO:0000256" key="5">
    <source>
        <dbReference type="ARBA" id="ARBA00022634"/>
    </source>
</evidence>
<evidence type="ECO:0000256" key="8">
    <source>
        <dbReference type="ARBA" id="ARBA00022723"/>
    </source>
</evidence>
<dbReference type="Gene3D" id="6.10.250.1630">
    <property type="match status" value="1"/>
</dbReference>
<comment type="function">
    <text evidence="14">Deoxycytidyl transferase involved in DNA repair. Transfers a dCMP residue from dCTP to the 3'-end of a DNA primer in a template-dependent reaction. May assist in the first step in the bypass of abasic lesions by the insertion of a nucleotide opposite the lesion. Required for normal induction of mutations by physical and chemical agents. Involved in mitochondrial DNA mutagenesis.</text>
</comment>
<name>W4JMF1_HETIT</name>
<dbReference type="CDD" id="cd01701">
    <property type="entry name" value="PolY_Rev1"/>
    <property type="match status" value="1"/>
</dbReference>
<evidence type="ECO:0000256" key="6">
    <source>
        <dbReference type="ARBA" id="ARBA00022679"/>
    </source>
</evidence>
<keyword evidence="10" id="KW-0460">Magnesium</keyword>
<dbReference type="InterPro" id="IPR031991">
    <property type="entry name" value="Rev1_C"/>
</dbReference>
<dbReference type="FunCoup" id="W4JMF1">
    <property type="interactions" value="359"/>
</dbReference>
<dbReference type="Pfam" id="PF16589">
    <property type="entry name" value="BRCT_2"/>
    <property type="match status" value="1"/>
</dbReference>
<keyword evidence="8" id="KW-0479">Metal-binding</keyword>
<dbReference type="InterPro" id="IPR053848">
    <property type="entry name" value="IMS_HHH_1"/>
</dbReference>
<dbReference type="FunFam" id="3.30.1490.100:FF:000001">
    <property type="entry name" value="DNA repair protein REV1"/>
    <property type="match status" value="1"/>
</dbReference>
<dbReference type="AlphaFoldDB" id="W4JMF1"/>
<dbReference type="GO" id="GO:0042276">
    <property type="term" value="P:error-prone translesion synthesis"/>
    <property type="evidence" value="ECO:0007669"/>
    <property type="project" value="TreeGrafter"/>
</dbReference>
<dbReference type="InterPro" id="IPR038401">
    <property type="entry name" value="Rev1_C_sf"/>
</dbReference>
<proteinExistence type="inferred from homology"/>
<dbReference type="InterPro" id="IPR001357">
    <property type="entry name" value="BRCT_dom"/>
</dbReference>
<feature type="compositionally biased region" description="Basic residues" evidence="16">
    <location>
        <begin position="998"/>
        <end position="1009"/>
    </location>
</feature>
<evidence type="ECO:0000313" key="20">
    <source>
        <dbReference type="Proteomes" id="UP000030671"/>
    </source>
</evidence>
<keyword evidence="5" id="KW-0237">DNA synthesis</keyword>
<dbReference type="GO" id="GO:0003684">
    <property type="term" value="F:damaged DNA binding"/>
    <property type="evidence" value="ECO:0007669"/>
    <property type="project" value="InterPro"/>
</dbReference>
<evidence type="ECO:0000256" key="13">
    <source>
        <dbReference type="ARBA" id="ARBA00023242"/>
    </source>
</evidence>
<comment type="subcellular location">
    <subcellularLocation>
        <location evidence="2">Nucleus</location>
    </subcellularLocation>
</comment>
<dbReference type="eggNOG" id="KOG2093">
    <property type="taxonomic scope" value="Eukaryota"/>
</dbReference>
<evidence type="ECO:0000256" key="12">
    <source>
        <dbReference type="ARBA" id="ARBA00023204"/>
    </source>
</evidence>
<keyword evidence="7" id="KW-0548">Nucleotidyltransferase</keyword>
<keyword evidence="9" id="KW-0227">DNA damage</keyword>
<gene>
    <name evidence="19" type="ORF">HETIRDRAFT_108617</name>
</gene>
<dbReference type="HOGENOM" id="CLU_003901_0_3_1"/>
<dbReference type="Pfam" id="PF21999">
    <property type="entry name" value="IMS_HHH_1"/>
    <property type="match status" value="1"/>
</dbReference>
<dbReference type="PROSITE" id="PS50172">
    <property type="entry name" value="BRCT"/>
    <property type="match status" value="1"/>
</dbReference>
<dbReference type="Gene3D" id="3.40.50.10190">
    <property type="entry name" value="BRCT domain"/>
    <property type="match status" value="1"/>
</dbReference>
<dbReference type="Gene3D" id="6.10.250.1490">
    <property type="match status" value="1"/>
</dbReference>
<dbReference type="Gene3D" id="1.20.58.1280">
    <property type="entry name" value="DNA repair protein Rev1, C-terminal domain"/>
    <property type="match status" value="1"/>
</dbReference>
<evidence type="ECO:0000313" key="19">
    <source>
        <dbReference type="EMBL" id="ETW74644.1"/>
    </source>
</evidence>
<dbReference type="SUPFAM" id="SSF100879">
    <property type="entry name" value="Lesion bypass DNA polymerase (Y-family), little finger domain"/>
    <property type="match status" value="1"/>
</dbReference>
<dbReference type="Pfam" id="PF11799">
    <property type="entry name" value="IMS_C"/>
    <property type="match status" value="1"/>
</dbReference>
<dbReference type="EMBL" id="KI925467">
    <property type="protein sequence ID" value="ETW74644.1"/>
    <property type="molecule type" value="Genomic_DNA"/>
</dbReference>
<comment type="similarity">
    <text evidence="3">Belongs to the DNA polymerase type-Y family.</text>
</comment>
<dbReference type="InParanoid" id="W4JMF1"/>
<dbReference type="Pfam" id="PF16727">
    <property type="entry name" value="REV1_C"/>
    <property type="match status" value="1"/>
</dbReference>
<feature type="domain" description="BRCT" evidence="17">
    <location>
        <begin position="127"/>
        <end position="215"/>
    </location>
</feature>
<evidence type="ECO:0000256" key="1">
    <source>
        <dbReference type="ARBA" id="ARBA00001946"/>
    </source>
</evidence>
<evidence type="ECO:0000256" key="3">
    <source>
        <dbReference type="ARBA" id="ARBA00010945"/>
    </source>
</evidence>
<dbReference type="GeneID" id="20666362"/>
<dbReference type="GO" id="GO:0006281">
    <property type="term" value="P:DNA repair"/>
    <property type="evidence" value="ECO:0007669"/>
    <property type="project" value="UniProtKB-KW"/>
</dbReference>
<dbReference type="GO" id="GO:0017125">
    <property type="term" value="F:deoxycytidyl transferase activity"/>
    <property type="evidence" value="ECO:0007669"/>
    <property type="project" value="TreeGrafter"/>
</dbReference>
<keyword evidence="6" id="KW-0808">Transferase</keyword>
<dbReference type="GO" id="GO:0046872">
    <property type="term" value="F:metal ion binding"/>
    <property type="evidence" value="ECO:0007669"/>
    <property type="project" value="UniProtKB-KW"/>
</dbReference>
<comment type="cofactor">
    <cofactor evidence="1">
        <name>Mg(2+)</name>
        <dbReference type="ChEBI" id="CHEBI:18420"/>
    </cofactor>
</comment>
<feature type="compositionally biased region" description="Polar residues" evidence="16">
    <location>
        <begin position="301"/>
        <end position="311"/>
    </location>
</feature>
<evidence type="ECO:0000256" key="14">
    <source>
        <dbReference type="ARBA" id="ARBA00058985"/>
    </source>
</evidence>
<dbReference type="GO" id="GO:0003887">
    <property type="term" value="F:DNA-directed DNA polymerase activity"/>
    <property type="evidence" value="ECO:0007669"/>
    <property type="project" value="InterPro"/>
</dbReference>
<dbReference type="Gene3D" id="3.30.70.270">
    <property type="match status" value="1"/>
</dbReference>
<feature type="region of interest" description="Disordered" evidence="16">
    <location>
        <begin position="46"/>
        <end position="84"/>
    </location>
</feature>
<dbReference type="SMART" id="SM00292">
    <property type="entry name" value="BRCT"/>
    <property type="match status" value="1"/>
</dbReference>
<sequence>MSSPLLRSSGASSDLFGPDDPDFLEALHNTVLPGDVEMAEADALDAVVPPSCTQPGLKRRRSPDVDDALPSDSSLPMLASDNDSSYMDTHTYGPSRFGQLGEYMHRKRAKLQLQNTELDDEPDGISGRSKIFKGLAIYINGRTEPSVQELRRLIVQHGGVYHAYLDKKALVTHIITCSLTPAKISEFKHMKVVLPEWLVKSAKAGTLLDWKDYIFQPGERVEQSQGRQVAQSSLQGFVKQPTRKVEVTSGGITTKTNISSTSSIYHDADGSTHEPEISIAPDLSASPHTPTKREIKPSHVPHTTNPVSPTHASRMPGYAAHKSNESAARAMADPVWRAAHTSVAPDFIEGYYKNSRLHHLSTWKIELKTLVIEAQERAERGAIPGSDLHVHSRTDGVSMRGAELVLQNPLKGKGKEKVGDVERVIMHCDFDAFFVSAGLIGRPHLKGKPTVVCHSQGAQGGASSTSEIASASYEARKFGIKNGMSLQQARTLCPAVLTIPYEFERYKQFSLKFYTILMAHADDLQAVSVDEALIEVTSKISQMTVLYPDEEGGPDLTIDPAKELAEVIRAQVKDATGCEVSIGISHNIMMARLATRRAKPAGSYHLLQRDIPEFMSRLDIQDLHGFGWSTREKAQEKLGATDLGELSKRSKAMLCEALGKGTGETLYKAIRGVDERKLESDKPRKSVSCEINYGIRFEDSEQAEMFVYQMAEEVTRRLNNVGMKGRSLTIKVMKRDPTAPVEPPKFMGHGLCLTYNKQSPLAGANGRATSDDKIIGAQAWKLFKSFNIPPQELRGLGIQIQKLETTAAPAPAPGQARLGFKLVEALGKAGPSSVKHDDQVTIIVHPPSQNSDVVEVNTAADNPTSASDLPSFSQVDLSVFNALPADLQEELQAEYTRRSKSASPAPASPPPLRDKPPANLARITRQLAPRSKGVTFPSKRSLFGAAVSSSAVHVTEMELRELNIDPAVFAALPVVVQREQLAQARGPLISVEPLKPLKPPKRAGPRLHSRTPGSHIPPPPPPRAHFSVHPVLRQPGEEKGTTVSFTEGDDVQRLLGEWVEGFKDYSPHSKDVEYFSRFLVRCVETDAGVEKAVGVMRWWRVLLKRTWGLWEHPRSQDPHPDLKWDPAEAVGREWWDAYMDVKMRLNQVVKKRFGGMLSF</sequence>
<dbReference type="RefSeq" id="XP_009553139.1">
    <property type="nucleotide sequence ID" value="XM_009554844.1"/>
</dbReference>
<dbReference type="SUPFAM" id="SSF52113">
    <property type="entry name" value="BRCT domain"/>
    <property type="match status" value="1"/>
</dbReference>